<name>A0ABP0PP08_9DINO</name>
<evidence type="ECO:0000256" key="7">
    <source>
        <dbReference type="ARBA" id="ARBA00023166"/>
    </source>
</evidence>
<evidence type="ECO:0000313" key="18">
    <source>
        <dbReference type="Proteomes" id="UP001642464"/>
    </source>
</evidence>
<evidence type="ECO:0000256" key="9">
    <source>
        <dbReference type="ARBA" id="ARBA00023235"/>
    </source>
</evidence>
<comment type="cofactor">
    <cofactor evidence="1">
        <name>FAD</name>
        <dbReference type="ChEBI" id="CHEBI:57692"/>
    </cofactor>
</comment>
<evidence type="ECO:0000256" key="13">
    <source>
        <dbReference type="ARBA" id="ARBA00049744"/>
    </source>
</evidence>
<evidence type="ECO:0000259" key="16">
    <source>
        <dbReference type="Pfam" id="PF05199"/>
    </source>
</evidence>
<dbReference type="Proteomes" id="UP001642464">
    <property type="component" value="Unassembled WGS sequence"/>
</dbReference>
<keyword evidence="5" id="KW-0560">Oxidoreductase</keyword>
<evidence type="ECO:0000256" key="12">
    <source>
        <dbReference type="ARBA" id="ARBA00049723"/>
    </source>
</evidence>
<proteinExistence type="predicted"/>
<keyword evidence="7" id="KW-1207">Sterol metabolism</keyword>
<evidence type="ECO:0000256" key="6">
    <source>
        <dbReference type="ARBA" id="ARBA00023098"/>
    </source>
</evidence>
<feature type="domain" description="Glucose-methanol-choline oxidoreductase C-terminal" evidence="16">
    <location>
        <begin position="463"/>
        <end position="527"/>
    </location>
</feature>
<evidence type="ECO:0000256" key="14">
    <source>
        <dbReference type="ARBA" id="ARBA00049778"/>
    </source>
</evidence>
<dbReference type="InterPro" id="IPR052542">
    <property type="entry name" value="Cholesterol_Oxidase"/>
</dbReference>
<evidence type="ECO:0000256" key="2">
    <source>
        <dbReference type="ARBA" id="ARBA00022548"/>
    </source>
</evidence>
<keyword evidence="9 17" id="KW-0413">Isomerase</keyword>
<dbReference type="SUPFAM" id="SSF51905">
    <property type="entry name" value="FAD/NAD(P)-binding domain"/>
    <property type="match status" value="1"/>
</dbReference>
<evidence type="ECO:0000256" key="4">
    <source>
        <dbReference type="ARBA" id="ARBA00022827"/>
    </source>
</evidence>
<keyword evidence="2" id="KW-0153">Cholesterol metabolism</keyword>
<dbReference type="Gene3D" id="3.50.50.60">
    <property type="entry name" value="FAD/NAD(P)-binding domain"/>
    <property type="match status" value="3"/>
</dbReference>
<dbReference type="InterPro" id="IPR007867">
    <property type="entry name" value="GMC_OxRtase_C"/>
</dbReference>
<accession>A0ABP0PP08</accession>
<evidence type="ECO:0000313" key="17">
    <source>
        <dbReference type="EMBL" id="CAK9077756.1"/>
    </source>
</evidence>
<comment type="pathway">
    <text evidence="11">Steroid metabolism; cholesterol degradation.</text>
</comment>
<comment type="caution">
    <text evidence="17">The sequence shown here is derived from an EMBL/GenBank/DDBJ whole genome shotgun (WGS) entry which is preliminary data.</text>
</comment>
<organism evidence="17 18">
    <name type="scientific">Durusdinium trenchii</name>
    <dbReference type="NCBI Taxonomy" id="1381693"/>
    <lineage>
        <taxon>Eukaryota</taxon>
        <taxon>Sar</taxon>
        <taxon>Alveolata</taxon>
        <taxon>Dinophyceae</taxon>
        <taxon>Suessiales</taxon>
        <taxon>Symbiodiniaceae</taxon>
        <taxon>Durusdinium</taxon>
    </lineage>
</organism>
<feature type="domain" description="Glucose-methanol-choline oxidoreductase N-terminal" evidence="15">
    <location>
        <begin position="42"/>
        <end position="288"/>
    </location>
</feature>
<evidence type="ECO:0000256" key="10">
    <source>
        <dbReference type="ARBA" id="ARBA00038856"/>
    </source>
</evidence>
<dbReference type="EC" id="5.3.3.1" evidence="10"/>
<reference evidence="17 18" key="1">
    <citation type="submission" date="2024-02" db="EMBL/GenBank/DDBJ databases">
        <authorList>
            <person name="Chen Y."/>
            <person name="Shah S."/>
            <person name="Dougan E. K."/>
            <person name="Thang M."/>
            <person name="Chan C."/>
        </authorList>
    </citation>
    <scope>NUCLEOTIDE SEQUENCE [LARGE SCALE GENOMIC DNA]</scope>
</reference>
<protein>
    <recommendedName>
        <fullName evidence="13">Cholesterol oxidase</fullName>
        <ecNumber evidence="12">1.1.3.6</ecNumber>
        <ecNumber evidence="10">5.3.3.1</ecNumber>
    </recommendedName>
    <alternativeName>
        <fullName evidence="14">Cholesterol isomerase</fullName>
    </alternativeName>
</protein>
<dbReference type="InterPro" id="IPR000172">
    <property type="entry name" value="GMC_OxRdtase_N"/>
</dbReference>
<keyword evidence="8" id="KW-0753">Steroid metabolism</keyword>
<keyword evidence="4" id="KW-0274">FAD</keyword>
<keyword evidence="18" id="KW-1185">Reference proteome</keyword>
<evidence type="ECO:0000256" key="5">
    <source>
        <dbReference type="ARBA" id="ARBA00023002"/>
    </source>
</evidence>
<sequence length="552" mass="58050">MTRLSLPRAALKQRYDVIVVGSGYGGGVTASRLARAGKRVAVIERGREIETGQFPQKFSDLRHEFRVTGKNFRSGSEQAIYDVRLGQDMHVLVACGLGGGSLVNAGVSLVPDRRVFQDDAWPGQIAQDGTLEEGYRRAEAWLRPAADPRAAEMTKYKVLEEAARGLKAEPVAPRIAVSFEDTVNAAGIAQAACTRCGDCCAGCNVGAKNTVAQTYLPDAVRHGAEVFTGLKADTVRKGQDGLWQVALRTVAADAGDAPSPAIEAPVVVLAAGTLGSTEILLRSREAGLALSDRIGHRFSANGDIIAFGYGAKSPVNAVGVGHPAKVEGLEIGASVSGQLEFRDSETLANELNVQEGALPSAFASVLPVMFVPNGRLLGAMQSLISGVYKGPFANLQTFFAVSHDSASGRFALEDDTLALTWDNAKDEPVYARLDAVLSKLVAESGGQYVKNPLAGTVMGHQPATAHPLGGCGMGRDRTQGVVDHKCRVFNGAAGAEDTAVHDGLYVIDGAVIPRSLGVNPLLTITALSERAMLHFARDHGLRYTTAPATVAA</sequence>
<dbReference type="Pfam" id="PF05199">
    <property type="entry name" value="GMC_oxred_C"/>
    <property type="match status" value="1"/>
</dbReference>
<gene>
    <name evidence="17" type="ORF">SCF082_LOCUS37257</name>
</gene>
<evidence type="ECO:0000256" key="1">
    <source>
        <dbReference type="ARBA" id="ARBA00001974"/>
    </source>
</evidence>
<dbReference type="EMBL" id="CAXAMM010037891">
    <property type="protein sequence ID" value="CAK9077756.1"/>
    <property type="molecule type" value="Genomic_DNA"/>
</dbReference>
<dbReference type="PANTHER" id="PTHR47470">
    <property type="entry name" value="CHOLESTEROL OXIDASE"/>
    <property type="match status" value="1"/>
</dbReference>
<evidence type="ECO:0000256" key="11">
    <source>
        <dbReference type="ARBA" id="ARBA00049645"/>
    </source>
</evidence>
<dbReference type="InterPro" id="IPR036188">
    <property type="entry name" value="FAD/NAD-bd_sf"/>
</dbReference>
<dbReference type="Pfam" id="PF00732">
    <property type="entry name" value="GMC_oxred_N"/>
    <property type="match status" value="1"/>
</dbReference>
<dbReference type="PANTHER" id="PTHR47470:SF1">
    <property type="entry name" value="FAD-DEPENDENT OXIDOREDUCTASE 2 FAD BINDING DOMAIN-CONTAINING PROTEIN"/>
    <property type="match status" value="1"/>
</dbReference>
<dbReference type="GO" id="GO:0016853">
    <property type="term" value="F:isomerase activity"/>
    <property type="evidence" value="ECO:0007669"/>
    <property type="project" value="UniProtKB-KW"/>
</dbReference>
<keyword evidence="3" id="KW-0285">Flavoprotein</keyword>
<evidence type="ECO:0000259" key="15">
    <source>
        <dbReference type="Pfam" id="PF00732"/>
    </source>
</evidence>
<dbReference type="EC" id="1.1.3.6" evidence="12"/>
<evidence type="ECO:0000256" key="3">
    <source>
        <dbReference type="ARBA" id="ARBA00022630"/>
    </source>
</evidence>
<keyword evidence="6" id="KW-0443">Lipid metabolism</keyword>
<evidence type="ECO:0000256" key="8">
    <source>
        <dbReference type="ARBA" id="ARBA00023221"/>
    </source>
</evidence>